<feature type="region of interest" description="Disordered" evidence="1">
    <location>
        <begin position="1"/>
        <end position="34"/>
    </location>
</feature>
<keyword evidence="3" id="KW-1185">Reference proteome</keyword>
<dbReference type="Pfam" id="PF24444">
    <property type="entry name" value="DUF7563"/>
    <property type="match status" value="1"/>
</dbReference>
<dbReference type="Proteomes" id="UP000001903">
    <property type="component" value="Plasmid pHTUR05"/>
</dbReference>
<reference evidence="2 3" key="1">
    <citation type="journal article" date="2010" name="Stand. Genomic Sci.">
        <title>Complete genome sequence of Haloterrigena turkmenica type strain (4k).</title>
        <authorList>
            <person name="Saunders E."/>
            <person name="Tindall B.J."/>
            <person name="Fahnrich R."/>
            <person name="Lapidus A."/>
            <person name="Copeland A."/>
            <person name="Del Rio T.G."/>
            <person name="Lucas S."/>
            <person name="Chen F."/>
            <person name="Tice H."/>
            <person name="Cheng J.F."/>
            <person name="Han C."/>
            <person name="Detter J.C."/>
            <person name="Bruce D."/>
            <person name="Goodwin L."/>
            <person name="Chain P."/>
            <person name="Pitluck S."/>
            <person name="Pati A."/>
            <person name="Ivanova N."/>
            <person name="Mavromatis K."/>
            <person name="Chen A."/>
            <person name="Palaniappan K."/>
            <person name="Land M."/>
            <person name="Hauser L."/>
            <person name="Chang Y.J."/>
            <person name="Jeffries C.D."/>
            <person name="Brettin T."/>
            <person name="Rohde M."/>
            <person name="Goker M."/>
            <person name="Bristow J."/>
            <person name="Eisen J.A."/>
            <person name="Markowitz V."/>
            <person name="Hugenholtz P."/>
            <person name="Klenk H.P."/>
            <person name="Kyrpides N.C."/>
        </authorList>
    </citation>
    <scope>NUCLEOTIDE SEQUENCE [LARGE SCALE GENOMIC DNA]</scope>
    <source>
        <strain evidence="3">ATCC 51198 / DSM 5511 / JCM 9101 / NCIMB 13204 / VKM B-1734 / 4k</strain>
    </source>
</reference>
<dbReference type="HOGENOM" id="CLU_456079_0_0_2"/>
<name>D2S3N2_HALTV</name>
<dbReference type="EMBL" id="CP001865">
    <property type="protein sequence ID" value="ADB63979.1"/>
    <property type="molecule type" value="Genomic_DNA"/>
</dbReference>
<sequence length="598" mass="65771">MADLRDSETRDETAHASTIVDQQLAEADADGERPECPTIECSKCGHTHHYDAAGGRCSNCSGFLREATEAEHEQFGAFLEWNVVHADDAEGDREIRCDGGYYCDTCEDSGVVPPGEFADGDDCPNCGGDPINALPHEDRPHPPDYDCPVCDLGSDTEPTESADGLERFDNAILEDDGDRTIQSEASRLDCDDALRLTESQAKAILEYDRAVTVTWQGRKVAVEVVPDEDRNAPVEIRSVDETDDDKELVTDGGREHTHYCKGCETKLALLYDDREDDSTPIVCGHCGGTNTRPLEDGQRVATDGGQPADEPVWQATTGLSFDEPEPTPESIARDLADYLRENPGVCAEGNTVGWRWVRYHNGEWQAADYGGQHRLKYYVRATTLEPETVEQWLANKPATLIPASEAYLWAPSETTVWDDAADQDVFTDADRCFYCGDSERTTDLARYETTDEGECLFCADCHEQWERAGEIVGPAVRCDGGIDQVPPTDWYCPDCGEHHRTPGDPPNSCYTCGEPTDWQRTPPTEDREIRADGGTVRPEWDPTATATSAPRCQNCGTQVTPQFARVFGDNADVVHACPSCSILRTMDREASNAGGEGQ</sequence>
<feature type="compositionally biased region" description="Basic and acidic residues" evidence="1">
    <location>
        <begin position="1"/>
        <end position="14"/>
    </location>
</feature>
<evidence type="ECO:0000256" key="1">
    <source>
        <dbReference type="SAM" id="MobiDB-lite"/>
    </source>
</evidence>
<gene>
    <name evidence="2" type="ordered locus">Htur_5092</name>
</gene>
<dbReference type="AlphaFoldDB" id="D2S3N2"/>
<organism evidence="2 3">
    <name type="scientific">Haloterrigena turkmenica (strain ATCC 51198 / DSM 5511 / JCM 9101 / NCIMB 13204 / VKM B-1734 / 4k)</name>
    <name type="common">Halococcus turkmenicus</name>
    <dbReference type="NCBI Taxonomy" id="543526"/>
    <lineage>
        <taxon>Archaea</taxon>
        <taxon>Methanobacteriati</taxon>
        <taxon>Methanobacteriota</taxon>
        <taxon>Stenosarchaea group</taxon>
        <taxon>Halobacteria</taxon>
        <taxon>Halobacteriales</taxon>
        <taxon>Natrialbaceae</taxon>
        <taxon>Haloterrigena</taxon>
    </lineage>
</organism>
<feature type="region of interest" description="Disordered" evidence="1">
    <location>
        <begin position="520"/>
        <end position="548"/>
    </location>
</feature>
<evidence type="ECO:0000313" key="3">
    <source>
        <dbReference type="Proteomes" id="UP000001903"/>
    </source>
</evidence>
<dbReference type="KEGG" id="htu:Htur_5092"/>
<proteinExistence type="predicted"/>
<geneLocation type="plasmid" evidence="2 3">
    <name>pHTUR05</name>
</geneLocation>
<accession>D2S3N2</accession>
<dbReference type="InterPro" id="IPR055985">
    <property type="entry name" value="DUF7563"/>
</dbReference>
<protein>
    <submittedName>
        <fullName evidence="2">Uncharacterized protein</fullName>
    </submittedName>
</protein>
<evidence type="ECO:0000313" key="2">
    <source>
        <dbReference type="EMBL" id="ADB63979.1"/>
    </source>
</evidence>
<keyword evidence="2" id="KW-0614">Plasmid</keyword>